<keyword evidence="13" id="KW-1185">Reference proteome</keyword>
<dbReference type="Pfam" id="PF00199">
    <property type="entry name" value="Catalase"/>
    <property type="match status" value="1"/>
</dbReference>
<organism evidence="12 13">
    <name type="scientific">Planococcus maritimus</name>
    <dbReference type="NCBI Taxonomy" id="192421"/>
    <lineage>
        <taxon>Bacteria</taxon>
        <taxon>Bacillati</taxon>
        <taxon>Bacillota</taxon>
        <taxon>Bacilli</taxon>
        <taxon>Bacillales</taxon>
        <taxon>Caryophanaceae</taxon>
        <taxon>Planococcus</taxon>
    </lineage>
</organism>
<dbReference type="Proteomes" id="UP000514716">
    <property type="component" value="Chromosome"/>
</dbReference>
<evidence type="ECO:0000256" key="3">
    <source>
        <dbReference type="ARBA" id="ARBA00022617"/>
    </source>
</evidence>
<keyword evidence="3 7" id="KW-0349">Heme</keyword>
<evidence type="ECO:0000313" key="12">
    <source>
        <dbReference type="EMBL" id="QMT17793.1"/>
    </source>
</evidence>
<dbReference type="KEGG" id="pdec:H1Q58_01830"/>
<protein>
    <recommendedName>
        <fullName evidence="7">Catalase-related peroxidase</fullName>
        <ecNumber evidence="7">1.11.1.-</ecNumber>
    </recommendedName>
</protein>
<evidence type="ECO:0000313" key="13">
    <source>
        <dbReference type="Proteomes" id="UP000514716"/>
    </source>
</evidence>
<keyword evidence="6 7" id="KW-0408">Iron</keyword>
<accession>A0A7D7MF91</accession>
<evidence type="ECO:0000256" key="2">
    <source>
        <dbReference type="ARBA" id="ARBA00022559"/>
    </source>
</evidence>
<dbReference type="PANTHER" id="PTHR11465">
    <property type="entry name" value="CATALASE"/>
    <property type="match status" value="1"/>
</dbReference>
<keyword evidence="5 7" id="KW-0560">Oxidoreductase</keyword>
<keyword evidence="2 7" id="KW-0575">Peroxidase</keyword>
<dbReference type="RefSeq" id="WP_182092424.1">
    <property type="nucleotide sequence ID" value="NZ_CP059540.1"/>
</dbReference>
<dbReference type="EC" id="1.11.1.-" evidence="7"/>
<dbReference type="EMBL" id="CP059540">
    <property type="protein sequence ID" value="QMT17793.1"/>
    <property type="molecule type" value="Genomic_DNA"/>
</dbReference>
<dbReference type="PRINTS" id="PR00067">
    <property type="entry name" value="CATALASE"/>
</dbReference>
<dbReference type="SUPFAM" id="SSF56634">
    <property type="entry name" value="Heme-dependent catalase-like"/>
    <property type="match status" value="1"/>
</dbReference>
<evidence type="ECO:0000256" key="10">
    <source>
        <dbReference type="SAM" id="MobiDB-lite"/>
    </source>
</evidence>
<dbReference type="InterPro" id="IPR024168">
    <property type="entry name" value="Catalase_SrpA-type_pred"/>
</dbReference>
<dbReference type="PROSITE" id="PS51402">
    <property type="entry name" value="CATALASE_3"/>
    <property type="match status" value="1"/>
</dbReference>
<comment type="function">
    <text evidence="7">Has an organic peroxide-dependent peroxidase activity.</text>
</comment>
<keyword evidence="4 7" id="KW-0479">Metal-binding</keyword>
<dbReference type="InterPro" id="IPR011614">
    <property type="entry name" value="Catalase_core"/>
</dbReference>
<dbReference type="GO" id="GO:0042744">
    <property type="term" value="P:hydrogen peroxide catabolic process"/>
    <property type="evidence" value="ECO:0007669"/>
    <property type="project" value="TreeGrafter"/>
</dbReference>
<sequence>METSSKEQQAVNQIEEIFGKHEAYRRAHARGAAYKGLFEGSGEASELTDAAHFQKTEVPVLVRFSHFSPDPTWADAMSPVKGMAVQFQLGPEDVTNIVSVTSPVFFTRSPERFVEMLKVSRSFQKGRPKLAELAELLTDFPEVRAMFSSMKKMTVPESFATGVYHSIHAFYFVKAGNKQAVKYVFEPDAGEDRRALKDMTDLPFGYYEGELAERTSRSPVSFRLYAAIGEADDPTDDPTRDWPKDRERVFLGRLIIDAPDAEAEQALYDPTVMTKGVICSEDPILRFRREAYRTSHERRTAEQQKSGPST</sequence>
<reference evidence="12 13" key="1">
    <citation type="submission" date="2020-07" db="EMBL/GenBank/DDBJ databases">
        <title>Screening of a cold-adapted Planococcus bacterium producing protease in traditional shrimp paste and protease identification by genome sequencing.</title>
        <authorList>
            <person name="Gao R."/>
            <person name="Leng W."/>
            <person name="Chu Q."/>
            <person name="Wu X."/>
            <person name="Liu H."/>
            <person name="Li X."/>
        </authorList>
    </citation>
    <scope>NUCLEOTIDE SEQUENCE [LARGE SCALE GENOMIC DNA]</scope>
    <source>
        <strain evidence="12 13">XJ11</strain>
    </source>
</reference>
<dbReference type="GO" id="GO:0042542">
    <property type="term" value="P:response to hydrogen peroxide"/>
    <property type="evidence" value="ECO:0007669"/>
    <property type="project" value="TreeGrafter"/>
</dbReference>
<dbReference type="AlphaFoldDB" id="A0A7D7MF91"/>
<dbReference type="GO" id="GO:0046872">
    <property type="term" value="F:metal ion binding"/>
    <property type="evidence" value="ECO:0007669"/>
    <property type="project" value="UniProtKB-KW"/>
</dbReference>
<dbReference type="SMART" id="SM01060">
    <property type="entry name" value="Catalase"/>
    <property type="match status" value="1"/>
</dbReference>
<feature type="active site" evidence="8">
    <location>
        <position position="28"/>
    </location>
</feature>
<feature type="compositionally biased region" description="Basic and acidic residues" evidence="10">
    <location>
        <begin position="291"/>
        <end position="302"/>
    </location>
</feature>
<evidence type="ECO:0000256" key="9">
    <source>
        <dbReference type="PIRSR" id="PIRSR000296-2"/>
    </source>
</evidence>
<dbReference type="InterPro" id="IPR020835">
    <property type="entry name" value="Catalase_sf"/>
</dbReference>
<dbReference type="PANTHER" id="PTHR11465:SF9">
    <property type="entry name" value="CATALASE"/>
    <property type="match status" value="1"/>
</dbReference>
<evidence type="ECO:0000256" key="8">
    <source>
        <dbReference type="PIRSR" id="PIRSR000296-1"/>
    </source>
</evidence>
<evidence type="ECO:0000256" key="6">
    <source>
        <dbReference type="ARBA" id="ARBA00023004"/>
    </source>
</evidence>
<dbReference type="GO" id="GO:0005737">
    <property type="term" value="C:cytoplasm"/>
    <property type="evidence" value="ECO:0007669"/>
    <property type="project" value="TreeGrafter"/>
</dbReference>
<comment type="cofactor">
    <cofactor evidence="7">
        <name>heme</name>
        <dbReference type="ChEBI" id="CHEBI:30413"/>
    </cofactor>
</comment>
<dbReference type="Gene3D" id="2.40.180.10">
    <property type="entry name" value="Catalase core domain"/>
    <property type="match status" value="1"/>
</dbReference>
<feature type="region of interest" description="Disordered" evidence="10">
    <location>
        <begin position="291"/>
        <end position="310"/>
    </location>
</feature>
<dbReference type="InterPro" id="IPR018028">
    <property type="entry name" value="Catalase"/>
</dbReference>
<evidence type="ECO:0000256" key="4">
    <source>
        <dbReference type="ARBA" id="ARBA00022723"/>
    </source>
</evidence>
<feature type="binding site" description="axial binding residue" evidence="9">
    <location>
        <position position="292"/>
    </location>
    <ligand>
        <name>heme</name>
        <dbReference type="ChEBI" id="CHEBI:30413"/>
    </ligand>
    <ligandPart>
        <name>Fe</name>
        <dbReference type="ChEBI" id="CHEBI:18248"/>
    </ligandPart>
</feature>
<gene>
    <name evidence="12" type="ORF">H1Q58_01830</name>
</gene>
<evidence type="ECO:0000259" key="11">
    <source>
        <dbReference type="SMART" id="SM01060"/>
    </source>
</evidence>
<dbReference type="GO" id="GO:0004096">
    <property type="term" value="F:catalase activity"/>
    <property type="evidence" value="ECO:0007669"/>
    <property type="project" value="InterPro"/>
</dbReference>
<dbReference type="PIRSF" id="PIRSF000296">
    <property type="entry name" value="SrpA"/>
    <property type="match status" value="1"/>
</dbReference>
<dbReference type="Gene3D" id="1.20.1280.120">
    <property type="match status" value="1"/>
</dbReference>
<name>A0A7D7MF91_PLAMR</name>
<comment type="similarity">
    <text evidence="1 7">Belongs to the catalase family.</text>
</comment>
<proteinExistence type="inferred from homology"/>
<evidence type="ECO:0000256" key="1">
    <source>
        <dbReference type="ARBA" id="ARBA00005329"/>
    </source>
</evidence>
<evidence type="ECO:0000256" key="5">
    <source>
        <dbReference type="ARBA" id="ARBA00023002"/>
    </source>
</evidence>
<evidence type="ECO:0000256" key="7">
    <source>
        <dbReference type="PIRNR" id="PIRNR000296"/>
    </source>
</evidence>
<feature type="domain" description="Catalase core" evidence="11">
    <location>
        <begin position="2"/>
        <end position="310"/>
    </location>
</feature>
<dbReference type="GO" id="GO:0020037">
    <property type="term" value="F:heme binding"/>
    <property type="evidence" value="ECO:0007669"/>
    <property type="project" value="InterPro"/>
</dbReference>